<dbReference type="Gene3D" id="3.30.40.190">
    <property type="match status" value="1"/>
</dbReference>
<proteinExistence type="predicted"/>
<gene>
    <name evidence="2" type="ORF">DHV22_12210</name>
</gene>
<reference evidence="2 3" key="1">
    <citation type="journal article" date="2018" name="Nat. Biotechnol.">
        <title>A standardized bacterial taxonomy based on genome phylogeny substantially revises the tree of life.</title>
        <authorList>
            <person name="Parks D.H."/>
            <person name="Chuvochina M."/>
            <person name="Waite D.W."/>
            <person name="Rinke C."/>
            <person name="Skarshewski A."/>
            <person name="Chaumeil P.A."/>
            <person name="Hugenholtz P."/>
        </authorList>
    </citation>
    <scope>NUCLEOTIDE SEQUENCE [LARGE SCALE GENOMIC DNA]</scope>
    <source>
        <strain evidence="2">UBA10227</strain>
    </source>
</reference>
<evidence type="ECO:0000256" key="1">
    <source>
        <dbReference type="SAM" id="MobiDB-lite"/>
    </source>
</evidence>
<dbReference type="AlphaFoldDB" id="A0A3D6BUE5"/>
<dbReference type="InterPro" id="IPR010373">
    <property type="entry name" value="DUF968"/>
</dbReference>
<evidence type="ECO:0000313" key="2">
    <source>
        <dbReference type="EMBL" id="HCY82297.1"/>
    </source>
</evidence>
<dbReference type="Proteomes" id="UP000263268">
    <property type="component" value="Unassembled WGS sequence"/>
</dbReference>
<feature type="region of interest" description="Disordered" evidence="1">
    <location>
        <begin position="1"/>
        <end position="23"/>
    </location>
</feature>
<dbReference type="Pfam" id="PF06147">
    <property type="entry name" value="DUF968"/>
    <property type="match status" value="1"/>
</dbReference>
<evidence type="ECO:0000313" key="3">
    <source>
        <dbReference type="Proteomes" id="UP000263268"/>
    </source>
</evidence>
<evidence type="ECO:0008006" key="4">
    <source>
        <dbReference type="Google" id="ProtNLM"/>
    </source>
</evidence>
<comment type="caution">
    <text evidence="2">The sequence shown here is derived from an EMBL/GenBank/DDBJ whole genome shotgun (WGS) entry which is preliminary data.</text>
</comment>
<name>A0A3D6BUE5_9FLAO</name>
<sequence>MHLTNLAKKPPVGFKTGKPKKNKKYLDKIRQMPCCVCQRFGENQQSPTTAHHPIHERFGTEKVADEKAIPLCEGHHQGLWDQSKIAIHKEPKLWQETYGADYSYS</sequence>
<organism evidence="2 3">
    <name type="scientific">Xanthomarina gelatinilytica</name>
    <dbReference type="NCBI Taxonomy" id="1137281"/>
    <lineage>
        <taxon>Bacteria</taxon>
        <taxon>Pseudomonadati</taxon>
        <taxon>Bacteroidota</taxon>
        <taxon>Flavobacteriia</taxon>
        <taxon>Flavobacteriales</taxon>
        <taxon>Flavobacteriaceae</taxon>
        <taxon>Xanthomarina</taxon>
    </lineage>
</organism>
<protein>
    <recommendedName>
        <fullName evidence="4">DUF968 domain-containing protein</fullName>
    </recommendedName>
</protein>
<dbReference type="EMBL" id="DPRK01000195">
    <property type="protein sequence ID" value="HCY82297.1"/>
    <property type="molecule type" value="Genomic_DNA"/>
</dbReference>
<accession>A0A3D6BUE5</accession>